<keyword evidence="1" id="KW-0547">Nucleotide-binding</keyword>
<dbReference type="GO" id="GO:0004016">
    <property type="term" value="F:adenylate cyclase activity"/>
    <property type="evidence" value="ECO:0007669"/>
    <property type="project" value="UniProtKB-ARBA"/>
</dbReference>
<dbReference type="Pfam" id="PF13191">
    <property type="entry name" value="AAA_16"/>
    <property type="match status" value="1"/>
</dbReference>
<dbReference type="PANTHER" id="PTHR16305">
    <property type="entry name" value="TESTICULAR SOLUBLE ADENYLYL CYCLASE"/>
    <property type="match status" value="1"/>
</dbReference>
<sequence length="1090" mass="117929">MPRFEEALNGTLDVLKSRGRVSYAAITRQYGLTPEDLEALKDELIDILGAARDEAGKMLVAVEAPAPVPEPEPSPERRLVSVIACDLVASTPLSQRLDPEQLREVIRAYQESVEAAIERHGGHAARWQGDGVMVYFGYPRAEEDDAVRAVRCGWEILRDLVDVRERVVTRYGVTLEARVGAHSGTVVVGDDGVTGWQAFGDTPNVAARVEGVSAPNEVTVTEAIRQFVAGHFELEPLGPHELRGVEVPLELFRVIAPRRNVARFEAERAAHLVPLVDRDNERSVLGAAAARARAGQRAAVLLSGEPGIGKSRLIHHLVHRFAADLEPLHLQCRQYGGATPLHPLVDALRERWRLAGDDAARRGAVEEALAGHAALGPLRTELFAALLDIPTPGGEAEALSPQRRRAMTLEALTAWVYAEARNTPLLLVVEDLHWADPSTRELIGQLLDAPDDAPLLFVATSRSREPELTARLELLALDRLGPGDARELIHSATDHALDPALVDQIAAQADGVPLFVEEMTRTLVETGEETSGGLEGVVPATLYGCLMARLDRDPPSRAVAQAAAAIGRRFDTELLAPLCGLSEEELRDRLATLVAGDLLVEQRDDTGATAYIFRHALIREAARNSLLRSRHQELHGQIADLLVQRPRVADEQPEVLAGHLEAAERFGEAVGFRLAAALRSLQGSSYPEAELHLGRAISLAERMPEGPERDGLELSARVLTGVTLTATRGWTDPEVETHFQRAREIGARVGDVPQLFPALSGLLSYLIVSGQFAAAEEMGRANLELAASTGDPGLELEAEVELGNILMYVGRLEESLEHLDRVAALYDPARHRHHAFVFGKDPFAITRVQAALALFALGRADTAMAYIGDGIEHLERYPHPFSEGWVRLGAAIVYGLRGEIAASREAAEAGLAQATIEGFPQWVAQGRVYAGWARVVQGAHDEGLEEIRAGLEIWRMGGAQLLLPWLLLQFGDGCLRADRPDEAIEALNEGRRLADANGDGWCEPELLRVLGLAELAAGGVREASVERIRAAADLAAARRHPGLELRAAVTLAELGEDDGRLALLLATLDEGSGTADVVAAQALLHARTSH</sequence>
<dbReference type="InterPro" id="IPR041664">
    <property type="entry name" value="AAA_16"/>
</dbReference>
<dbReference type="CDD" id="cd07302">
    <property type="entry name" value="CHD"/>
    <property type="match status" value="1"/>
</dbReference>
<dbReference type="Pfam" id="PF00211">
    <property type="entry name" value="Guanylate_cyc"/>
    <property type="match status" value="1"/>
</dbReference>
<dbReference type="InterPro" id="IPR011990">
    <property type="entry name" value="TPR-like_helical_dom_sf"/>
</dbReference>
<dbReference type="PANTHER" id="PTHR16305:SF28">
    <property type="entry name" value="GUANYLATE CYCLASE DOMAIN-CONTAINING PROTEIN"/>
    <property type="match status" value="1"/>
</dbReference>
<accession>A0A9X3RZJ8</accession>
<dbReference type="Proteomes" id="UP001149140">
    <property type="component" value="Unassembled WGS sequence"/>
</dbReference>
<dbReference type="GO" id="GO:0005524">
    <property type="term" value="F:ATP binding"/>
    <property type="evidence" value="ECO:0007669"/>
    <property type="project" value="UniProtKB-KW"/>
</dbReference>
<dbReference type="InterPro" id="IPR029787">
    <property type="entry name" value="Nucleotide_cyclase"/>
</dbReference>
<feature type="domain" description="Guanylate cyclase" evidence="3">
    <location>
        <begin position="81"/>
        <end position="210"/>
    </location>
</feature>
<gene>
    <name evidence="4" type="ORF">OM076_08365</name>
</gene>
<evidence type="ECO:0000313" key="4">
    <source>
        <dbReference type="EMBL" id="MDA0160274.1"/>
    </source>
</evidence>
<keyword evidence="2" id="KW-0067">ATP-binding</keyword>
<name>A0A9X3RZJ8_9ACTN</name>
<dbReference type="SUPFAM" id="SSF48452">
    <property type="entry name" value="TPR-like"/>
    <property type="match status" value="2"/>
</dbReference>
<evidence type="ECO:0000256" key="1">
    <source>
        <dbReference type="ARBA" id="ARBA00022741"/>
    </source>
</evidence>
<dbReference type="PROSITE" id="PS50125">
    <property type="entry name" value="GUANYLATE_CYCLASE_2"/>
    <property type="match status" value="1"/>
</dbReference>
<keyword evidence="5" id="KW-1185">Reference proteome</keyword>
<dbReference type="SMART" id="SM00044">
    <property type="entry name" value="CYCc"/>
    <property type="match status" value="1"/>
</dbReference>
<dbReference type="InterPro" id="IPR001054">
    <property type="entry name" value="A/G_cyclase"/>
</dbReference>
<dbReference type="InterPro" id="IPR027417">
    <property type="entry name" value="P-loop_NTPase"/>
</dbReference>
<dbReference type="SUPFAM" id="SSF55073">
    <property type="entry name" value="Nucleotide cyclase"/>
    <property type="match status" value="1"/>
</dbReference>
<dbReference type="SUPFAM" id="SSF52540">
    <property type="entry name" value="P-loop containing nucleoside triphosphate hydrolases"/>
    <property type="match status" value="1"/>
</dbReference>
<reference evidence="4" key="1">
    <citation type="submission" date="2022-10" db="EMBL/GenBank/DDBJ databases">
        <title>The WGS of Solirubrobacter ginsenosidimutans DSM 21036.</title>
        <authorList>
            <person name="Jiang Z."/>
        </authorList>
    </citation>
    <scope>NUCLEOTIDE SEQUENCE</scope>
    <source>
        <strain evidence="4">DSM 21036</strain>
    </source>
</reference>
<evidence type="ECO:0000256" key="2">
    <source>
        <dbReference type="ARBA" id="ARBA00022840"/>
    </source>
</evidence>
<organism evidence="4 5">
    <name type="scientific">Solirubrobacter ginsenosidimutans</name>
    <dbReference type="NCBI Taxonomy" id="490573"/>
    <lineage>
        <taxon>Bacteria</taxon>
        <taxon>Bacillati</taxon>
        <taxon>Actinomycetota</taxon>
        <taxon>Thermoleophilia</taxon>
        <taxon>Solirubrobacterales</taxon>
        <taxon>Solirubrobacteraceae</taxon>
        <taxon>Solirubrobacter</taxon>
    </lineage>
</organism>
<dbReference type="EMBL" id="JAPDOD010000005">
    <property type="protein sequence ID" value="MDA0160274.1"/>
    <property type="molecule type" value="Genomic_DNA"/>
</dbReference>
<evidence type="ECO:0000313" key="5">
    <source>
        <dbReference type="Proteomes" id="UP001149140"/>
    </source>
</evidence>
<dbReference type="Gene3D" id="1.25.40.10">
    <property type="entry name" value="Tetratricopeptide repeat domain"/>
    <property type="match status" value="1"/>
</dbReference>
<evidence type="ECO:0000259" key="3">
    <source>
        <dbReference type="PROSITE" id="PS50125"/>
    </source>
</evidence>
<dbReference type="GO" id="GO:0035556">
    <property type="term" value="P:intracellular signal transduction"/>
    <property type="evidence" value="ECO:0007669"/>
    <property type="project" value="InterPro"/>
</dbReference>
<comment type="caution">
    <text evidence="4">The sequence shown here is derived from an EMBL/GenBank/DDBJ whole genome shotgun (WGS) entry which is preliminary data.</text>
</comment>
<dbReference type="GO" id="GO:0005737">
    <property type="term" value="C:cytoplasm"/>
    <property type="evidence" value="ECO:0007669"/>
    <property type="project" value="TreeGrafter"/>
</dbReference>
<dbReference type="AlphaFoldDB" id="A0A9X3RZJ8"/>
<dbReference type="GO" id="GO:0009190">
    <property type="term" value="P:cyclic nucleotide biosynthetic process"/>
    <property type="evidence" value="ECO:0007669"/>
    <property type="project" value="InterPro"/>
</dbReference>
<proteinExistence type="predicted"/>
<dbReference type="Gene3D" id="3.30.70.1230">
    <property type="entry name" value="Nucleotide cyclase"/>
    <property type="match status" value="1"/>
</dbReference>
<protein>
    <submittedName>
        <fullName evidence="4">AAA family ATPase</fullName>
    </submittedName>
</protein>
<dbReference type="RefSeq" id="WP_270039048.1">
    <property type="nucleotide sequence ID" value="NZ_JAPDOD010000005.1"/>
</dbReference>